<dbReference type="InterPro" id="IPR032135">
    <property type="entry name" value="DUF4817"/>
</dbReference>
<reference evidence="2" key="1">
    <citation type="journal article" date="2011" name="Proc. Natl. Acad. Sci. U.S.A.">
        <title>The genome of the fire ant Solenopsis invicta.</title>
        <authorList>
            <person name="Wurm Y."/>
            <person name="Wang J."/>
            <person name="Riba-Grognuz O."/>
            <person name="Corona M."/>
            <person name="Nygaard S."/>
            <person name="Hunt B.G."/>
            <person name="Ingram K.K."/>
            <person name="Falquet L."/>
            <person name="Nipitwattanaphon M."/>
            <person name="Gotzek D."/>
            <person name="Dijkstra M.B."/>
            <person name="Oettler J."/>
            <person name="Comtesse F."/>
            <person name="Shih C.J."/>
            <person name="Wu W.J."/>
            <person name="Yang C.C."/>
            <person name="Thomas J."/>
            <person name="Beaudoing E."/>
            <person name="Pradervand S."/>
            <person name="Flegel V."/>
            <person name="Cook E.D."/>
            <person name="Fabbretti R."/>
            <person name="Stockinger H."/>
            <person name="Long L."/>
            <person name="Farmerie W.G."/>
            <person name="Oakey J."/>
            <person name="Boomsma J.J."/>
            <person name="Pamilo P."/>
            <person name="Yi S.V."/>
            <person name="Heinze J."/>
            <person name="Goodisman M.A."/>
            <person name="Farinelli L."/>
            <person name="Harshman K."/>
            <person name="Hulo N."/>
            <person name="Cerutti L."/>
            <person name="Xenarios I."/>
            <person name="Shoemaker D."/>
            <person name="Keller L."/>
        </authorList>
    </citation>
    <scope>NUCLEOTIDE SEQUENCE [LARGE SCALE GENOMIC DNA]</scope>
</reference>
<evidence type="ECO:0000259" key="1">
    <source>
        <dbReference type="Pfam" id="PF16087"/>
    </source>
</evidence>
<protein>
    <recommendedName>
        <fullName evidence="1">DUF4817 domain-containing protein</fullName>
    </recommendedName>
</protein>
<evidence type="ECO:0000313" key="2">
    <source>
        <dbReference type="EMBL" id="EFZ16494.1"/>
    </source>
</evidence>
<dbReference type="Pfam" id="PF16087">
    <property type="entry name" value="DUF4817"/>
    <property type="match status" value="1"/>
</dbReference>
<proteinExistence type="predicted"/>
<dbReference type="AlphaFoldDB" id="E9ISG0"/>
<organism>
    <name type="scientific">Solenopsis invicta</name>
    <name type="common">Red imported fire ant</name>
    <name type="synonym">Solenopsis wagneri</name>
    <dbReference type="NCBI Taxonomy" id="13686"/>
    <lineage>
        <taxon>Eukaryota</taxon>
        <taxon>Metazoa</taxon>
        <taxon>Ecdysozoa</taxon>
        <taxon>Arthropoda</taxon>
        <taxon>Hexapoda</taxon>
        <taxon>Insecta</taxon>
        <taxon>Pterygota</taxon>
        <taxon>Neoptera</taxon>
        <taxon>Endopterygota</taxon>
        <taxon>Hymenoptera</taxon>
        <taxon>Apocrita</taxon>
        <taxon>Aculeata</taxon>
        <taxon>Formicoidea</taxon>
        <taxon>Formicidae</taxon>
        <taxon>Myrmicinae</taxon>
        <taxon>Solenopsis</taxon>
    </lineage>
</organism>
<dbReference type="HOGENOM" id="CLU_1637529_0_0_1"/>
<name>E9ISG0_SOLIN</name>
<feature type="non-terminal residue" evidence="2">
    <location>
        <position position="162"/>
    </location>
</feature>
<gene>
    <name evidence="2" type="ORF">SINV_14631</name>
</gene>
<dbReference type="EMBL" id="GL765383">
    <property type="protein sequence ID" value="EFZ16494.1"/>
    <property type="molecule type" value="Genomic_DNA"/>
</dbReference>
<sequence length="162" mass="19071">MPDYTLNKIIDVVLVFGECHNNYRQVAVLYRNRFSHRQHPNHCTISRLVLNQQQRQQQRRRINVPERDDPTVLAVLGIIAINPRVSTRQIGRELDLFYLVTKQLITTLDNYIDIILIIDLLKTHVGIEKLRYLKISIWIQDNICSFSRMVRLRIGVKELLGV</sequence>
<accession>E9ISG0</accession>
<feature type="domain" description="DUF4817" evidence="1">
    <location>
        <begin position="8"/>
        <end position="49"/>
    </location>
</feature>